<dbReference type="Proteomes" id="UP000011200">
    <property type="component" value="Chromosome"/>
</dbReference>
<dbReference type="EMBL" id="CP027541">
    <property type="protein sequence ID" value="AWT52262.1"/>
    <property type="molecule type" value="Genomic_DNA"/>
</dbReference>
<dbReference type="RefSeq" id="WP_003892646.1">
    <property type="nucleotide sequence ID" value="NZ_CP027541.1"/>
</dbReference>
<dbReference type="Gene3D" id="3.40.50.300">
    <property type="entry name" value="P-loop containing nucleotide triphosphate hydrolases"/>
    <property type="match status" value="2"/>
</dbReference>
<dbReference type="InterPro" id="IPR003959">
    <property type="entry name" value="ATPase_AAA_core"/>
</dbReference>
<dbReference type="InterPro" id="IPR027417">
    <property type="entry name" value="P-loop_NTPase"/>
</dbReference>
<name>A0A2U9PKJ5_MYCSE</name>
<evidence type="ECO:0000313" key="6">
    <source>
        <dbReference type="EMBL" id="AWT52262.1"/>
    </source>
</evidence>
<feature type="domain" description="Rad50/SbcC-type AAA" evidence="5">
    <location>
        <begin position="72"/>
        <end position="129"/>
    </location>
</feature>
<evidence type="ECO:0000256" key="2">
    <source>
        <dbReference type="ARBA" id="ARBA00011322"/>
    </source>
</evidence>
<sequence length="813" mass="88028">MPDERLKNFVLSLAERDDALSEEAKLVVLAALEGADDLTEVLEQSATRPELVESLTTAHEDATEPVGAYLRSITVQGFRGIGPEVTLNFQPGPGLTVVAGRNGSGKSTLAEGLELALTGKNSRWGDKPGVWSQSWRNLHAGEPAQLRVVLAEEGSGATTIGVDWPAGDDVDVDDCSCWVQRPKRKREDVSALGWSGALEMYRPLLSYDELGGILEGAPSKFYDQLHKLLGLEQLTEAMTRLEAEVKELKQPSEEGRKARAALRVKLESHEDPRAAEALTQVKKRRPDLDALRPLITGGGGADVPATWRRAEALSTPTDEEASLACSVLRATADAELQEAKRADALAADRSRVLSMGLDFHAAHGDQKCPVCGHGNLTAEWAAAAREVLEQDQRSVKALADARRAAAEARASVLSLVESVEAPPADKDGALTTLSAAQEAYEQFTAVPVDGQRALADHVEHNLPLLRDAYTALHQEAAELIKARQDAWSPVALELAAWVRKAELANEVEPQLTIASEALKWLQDNAAELRNQRIAPLAEQSRQIWAALRQESNVELGAIQLVGQKTSRRVLLKAEVDGSDTEAFGVMSQGELQALALAIFIPRATSPASPFRFLVLDDPIQAMDPSKIDGLLQVLTQLAETRQVVVFTHDDRLPAAIRRSRVPARVVEVVRGTNSVISVAEASRPAMRMLDDAFAVAADDAVPDAIKRVAVPVLCRDALESAAWDVFSTRRLGQEHSHAEVEQIWETARLTKRRLGLAVDPDNENALDRWLSGGAARRQALKIAASGAHNGVTNYRDAVQATRLAVGDLMRLSS</sequence>
<feature type="domain" description="ATPase AAA-type core" evidence="4">
    <location>
        <begin position="569"/>
        <end position="651"/>
    </location>
</feature>
<comment type="subunit">
    <text evidence="2">Heterodimer of SbcC and SbcD.</text>
</comment>
<dbReference type="GO" id="GO:0006302">
    <property type="term" value="P:double-strand break repair"/>
    <property type="evidence" value="ECO:0007669"/>
    <property type="project" value="InterPro"/>
</dbReference>
<evidence type="ECO:0000259" key="5">
    <source>
        <dbReference type="Pfam" id="PF13476"/>
    </source>
</evidence>
<evidence type="ECO:0000313" key="7">
    <source>
        <dbReference type="Proteomes" id="UP000011200"/>
    </source>
</evidence>
<gene>
    <name evidence="6" type="ORF">D806_012740</name>
</gene>
<comment type="similarity">
    <text evidence="1">Belongs to the SMC family. SbcC subfamily.</text>
</comment>
<dbReference type="PANTHER" id="PTHR32114:SF2">
    <property type="entry name" value="ABC TRANSPORTER ABCH.3"/>
    <property type="match status" value="1"/>
</dbReference>
<accession>A0A2U9PKJ5</accession>
<dbReference type="InterPro" id="IPR038729">
    <property type="entry name" value="Rad50/SbcC_AAA"/>
</dbReference>
<evidence type="ECO:0000256" key="1">
    <source>
        <dbReference type="ARBA" id="ARBA00006930"/>
    </source>
</evidence>
<proteinExistence type="inferred from homology"/>
<dbReference type="CDD" id="cd00267">
    <property type="entry name" value="ABC_ATPase"/>
    <property type="match status" value="1"/>
</dbReference>
<protein>
    <recommendedName>
        <fullName evidence="3">Nuclease SbcCD subunit C</fullName>
    </recommendedName>
</protein>
<reference evidence="7" key="2">
    <citation type="submission" date="2018-03" db="EMBL/GenBank/DDBJ databases">
        <authorList>
            <person name="Derbyshire K."/>
            <person name="Gray T.A."/>
            <person name="Champion M."/>
        </authorList>
    </citation>
    <scope>NUCLEOTIDE SEQUENCE [LARGE SCALE GENOMIC DNA]</scope>
    <source>
        <strain evidence="7">MKD8</strain>
    </source>
</reference>
<dbReference type="PANTHER" id="PTHR32114">
    <property type="entry name" value="ABC TRANSPORTER ABCH.3"/>
    <property type="match status" value="1"/>
</dbReference>
<reference evidence="6 7" key="1">
    <citation type="journal article" date="2013" name="Genome Announc.">
        <title>Draft genome sequence of MKD8, a conjugal recipient Mycobacterium smegmatis strain.</title>
        <authorList>
            <person name="Gray T.A."/>
            <person name="Palumbo M.J."/>
            <person name="Derbyshire K.M."/>
        </authorList>
    </citation>
    <scope>NUCLEOTIDE SEQUENCE [LARGE SCALE GENOMIC DNA]</scope>
    <source>
        <strain evidence="6 7">MKD8</strain>
    </source>
</reference>
<dbReference type="GO" id="GO:0016887">
    <property type="term" value="F:ATP hydrolysis activity"/>
    <property type="evidence" value="ECO:0007669"/>
    <property type="project" value="InterPro"/>
</dbReference>
<dbReference type="AlphaFoldDB" id="A0A2U9PKJ5"/>
<dbReference type="SUPFAM" id="SSF52540">
    <property type="entry name" value="P-loop containing nucleoside triphosphate hydrolases"/>
    <property type="match status" value="1"/>
</dbReference>
<dbReference type="Pfam" id="PF13476">
    <property type="entry name" value="AAA_23"/>
    <property type="match status" value="1"/>
</dbReference>
<evidence type="ECO:0000256" key="3">
    <source>
        <dbReference type="ARBA" id="ARBA00013368"/>
    </source>
</evidence>
<evidence type="ECO:0000259" key="4">
    <source>
        <dbReference type="Pfam" id="PF13304"/>
    </source>
</evidence>
<organism evidence="6 7">
    <name type="scientific">Mycolicibacterium smegmatis (strain MKD8)</name>
    <name type="common">Mycobacterium smegmatis</name>
    <dbReference type="NCBI Taxonomy" id="1214915"/>
    <lineage>
        <taxon>Bacteria</taxon>
        <taxon>Bacillati</taxon>
        <taxon>Actinomycetota</taxon>
        <taxon>Actinomycetes</taxon>
        <taxon>Mycobacteriales</taxon>
        <taxon>Mycobacteriaceae</taxon>
        <taxon>Mycolicibacterium</taxon>
    </lineage>
</organism>
<dbReference type="Pfam" id="PF13304">
    <property type="entry name" value="AAA_21"/>
    <property type="match status" value="1"/>
</dbReference>